<dbReference type="RefSeq" id="XP_052946833.1">
    <property type="nucleotide sequence ID" value="XM_053089633.1"/>
</dbReference>
<sequence>MRRLPSAGSLLVGILVGLLVASLLRRGDSRQESWRGSGAKVRPHTGTSRQHRAQVTLPSISQRLHILQLLGSLTPHHTRECTRHLQPLYKEQAGRRYEALVGHRTSWVSSGWLGSLWGGSDARQKTLAAPTRRESIKRDLSHSSEHKYFFAINLYNSFDVIPDIFATLFRTAAVLGYHNVFVSIYENGSNDQTKSLLKIFDALARTVGLRVIIRTSMRTRGQFNHRIEYLAEVRNAAMTPLHELRDAEGEVFDTIIFMNDILPCVDDLLELIWQSRRQNAGITCAADYMYHDDIGAPVFYDNWVARDINGTALENAPFEQVFHHTESNHRFQQHLPVQVQSCWNGIAVLDPAPFYAPKPVKFRMARLPDGECSASECSLICNDFWHQGWGRIIMVPRVKLAYDKKVYDIIHPERRNLTAIRGYKRIGGLPDDPHSDPQDRSWFGPHDRLFVEAEFNEMDFKAGPEHVWCWGWDGAGDLDGPDVDPVWEKMPSMNFDPAAVTVKHFRNLPGY</sequence>
<dbReference type="Proteomes" id="UP001164286">
    <property type="component" value="Unassembled WGS sequence"/>
</dbReference>
<dbReference type="PANTHER" id="PTHR34144:SF1">
    <property type="entry name" value="CAPSULAR ASSOCIATED PROTEIN"/>
    <property type="match status" value="1"/>
</dbReference>
<feature type="region of interest" description="Disordered" evidence="1">
    <location>
        <begin position="32"/>
        <end position="51"/>
    </location>
</feature>
<evidence type="ECO:0000313" key="3">
    <source>
        <dbReference type="Proteomes" id="UP001164286"/>
    </source>
</evidence>
<gene>
    <name evidence="2" type="ORF">MKK02DRAFT_37370</name>
</gene>
<dbReference type="EMBL" id="JAKWFO010000005">
    <property type="protein sequence ID" value="KAI9637056.1"/>
    <property type="molecule type" value="Genomic_DNA"/>
</dbReference>
<comment type="caution">
    <text evidence="2">The sequence shown here is derived from an EMBL/GenBank/DDBJ whole genome shotgun (WGS) entry which is preliminary data.</text>
</comment>
<dbReference type="Pfam" id="PF11735">
    <property type="entry name" value="CAP59_mtransfer"/>
    <property type="match status" value="1"/>
</dbReference>
<dbReference type="AlphaFoldDB" id="A0AA38HB90"/>
<dbReference type="InterPro" id="IPR021047">
    <property type="entry name" value="Mannosyltransferase_CMT1"/>
</dbReference>
<accession>A0AA38HB90</accession>
<organism evidence="2 3">
    <name type="scientific">Dioszegia hungarica</name>
    <dbReference type="NCBI Taxonomy" id="4972"/>
    <lineage>
        <taxon>Eukaryota</taxon>
        <taxon>Fungi</taxon>
        <taxon>Dikarya</taxon>
        <taxon>Basidiomycota</taxon>
        <taxon>Agaricomycotina</taxon>
        <taxon>Tremellomycetes</taxon>
        <taxon>Tremellales</taxon>
        <taxon>Bulleribasidiaceae</taxon>
        <taxon>Dioszegia</taxon>
    </lineage>
</organism>
<dbReference type="GeneID" id="77728838"/>
<evidence type="ECO:0000313" key="2">
    <source>
        <dbReference type="EMBL" id="KAI9637056.1"/>
    </source>
</evidence>
<dbReference type="GO" id="GO:0016757">
    <property type="term" value="F:glycosyltransferase activity"/>
    <property type="evidence" value="ECO:0007669"/>
    <property type="project" value="UniProtKB-KW"/>
</dbReference>
<keyword evidence="2" id="KW-0328">Glycosyltransferase</keyword>
<keyword evidence="3" id="KW-1185">Reference proteome</keyword>
<proteinExistence type="predicted"/>
<keyword evidence="2" id="KW-0808">Transferase</keyword>
<evidence type="ECO:0000256" key="1">
    <source>
        <dbReference type="SAM" id="MobiDB-lite"/>
    </source>
</evidence>
<dbReference type="PANTHER" id="PTHR34144">
    <property type="entry name" value="CHROMOSOME 8, WHOLE GENOME SHOTGUN SEQUENCE"/>
    <property type="match status" value="1"/>
</dbReference>
<reference evidence="2" key="1">
    <citation type="journal article" date="2022" name="G3 (Bethesda)">
        <title>High quality genome of the basidiomycete yeast Dioszegia hungarica PDD-24b-2 isolated from cloud water.</title>
        <authorList>
            <person name="Jarrige D."/>
            <person name="Haridas S."/>
            <person name="Bleykasten-Grosshans C."/>
            <person name="Joly M."/>
            <person name="Nadalig T."/>
            <person name="Sancelme M."/>
            <person name="Vuilleumier S."/>
            <person name="Grigoriev I.V."/>
            <person name="Amato P."/>
            <person name="Bringel F."/>
        </authorList>
    </citation>
    <scope>NUCLEOTIDE SEQUENCE</scope>
    <source>
        <strain evidence="2">PDD-24b-2</strain>
    </source>
</reference>
<name>A0AA38HB90_9TREE</name>
<protein>
    <submittedName>
        <fullName evidence="2">Cryptococcal mannosyltransferase 1-domain-containing protein</fullName>
    </submittedName>
</protein>